<dbReference type="PANTHER" id="PTHR43540">
    <property type="entry name" value="PEROXYUREIDOACRYLATE/UREIDOACRYLATE AMIDOHYDROLASE-RELATED"/>
    <property type="match status" value="1"/>
</dbReference>
<evidence type="ECO:0000256" key="1">
    <source>
        <dbReference type="ARBA" id="ARBA00022801"/>
    </source>
</evidence>
<dbReference type="InterPro" id="IPR000868">
    <property type="entry name" value="Isochorismatase-like_dom"/>
</dbReference>
<reference evidence="3" key="1">
    <citation type="submission" date="2014-12" db="EMBL/GenBank/DDBJ databases">
        <title>The draft genome of the Tatumella morbirosei type strain, LMG23360T isolated from pineapple rot.</title>
        <authorList>
            <person name="Smits T.H."/>
            <person name="Palmer M."/>
            <person name="Venter S.N."/>
            <person name="Duffy B."/>
            <person name="Steenkamp E.T."/>
            <person name="Chan W.Y."/>
            <person name="Coutinho T.A."/>
            <person name="Coetzee M.P."/>
            <person name="De Maayer P."/>
        </authorList>
    </citation>
    <scope>NUCLEOTIDE SEQUENCE [LARGE SCALE GENOMIC DNA]</scope>
    <source>
        <strain evidence="3">LMG 23360</strain>
    </source>
</reference>
<dbReference type="PANTHER" id="PTHR43540:SF1">
    <property type="entry name" value="ISOCHORISMATASE HYDROLASE"/>
    <property type="match status" value="1"/>
</dbReference>
<proteinExistence type="predicted"/>
<dbReference type="Gene3D" id="3.40.50.850">
    <property type="entry name" value="Isochorismatase-like"/>
    <property type="match status" value="1"/>
</dbReference>
<dbReference type="GO" id="GO:0016787">
    <property type="term" value="F:hydrolase activity"/>
    <property type="evidence" value="ECO:0007669"/>
    <property type="project" value="UniProtKB-KW"/>
</dbReference>
<dbReference type="InterPro" id="IPR050272">
    <property type="entry name" value="Isochorismatase-like_hydrls"/>
</dbReference>
<dbReference type="SUPFAM" id="SSF52499">
    <property type="entry name" value="Isochorismatase-like hydrolases"/>
    <property type="match status" value="1"/>
</dbReference>
<evidence type="ECO:0000259" key="2">
    <source>
        <dbReference type="Pfam" id="PF00857"/>
    </source>
</evidence>
<dbReference type="AlphaFoldDB" id="A0A095VBI7"/>
<dbReference type="RefSeq" id="WP_038021274.1">
    <property type="nucleotide sequence ID" value="NZ_JPKR02000003.1"/>
</dbReference>
<dbReference type="STRING" id="642227.HA49_14795"/>
<dbReference type="Proteomes" id="UP000029577">
    <property type="component" value="Unassembled WGS sequence"/>
</dbReference>
<sequence length="212" mass="22902">MTDTISAAENYQGVWNGRIGFGKKPVLLLVDFMQGYTTPGLPLYAPDVVTAVNVSEQVLAVARQTETLVIHTNILYHLPDQIDGGIWVKKSPVMRAMVQGNPAAEFCEQVKPLASELVITKQYASAFFGTSLAATLTAQGVDTVVIVGCSTSGCVRATAVDAVQHGFRTIVLRDGVGDRHRDPHEANLFDIDSKYGDVITAQQFIDHLQPSS</sequence>
<dbReference type="eggNOG" id="COG1335">
    <property type="taxonomic scope" value="Bacteria"/>
</dbReference>
<comment type="caution">
    <text evidence="3">The sequence shown here is derived from an EMBL/GenBank/DDBJ whole genome shotgun (WGS) entry which is preliminary data.</text>
</comment>
<dbReference type="InterPro" id="IPR036380">
    <property type="entry name" value="Isochorismatase-like_sf"/>
</dbReference>
<evidence type="ECO:0000313" key="4">
    <source>
        <dbReference type="Proteomes" id="UP000029577"/>
    </source>
</evidence>
<name>A0A095VBI7_9GAMM</name>
<dbReference type="Pfam" id="PF00857">
    <property type="entry name" value="Isochorismatase"/>
    <property type="match status" value="1"/>
</dbReference>
<gene>
    <name evidence="3" type="ORF">HA49_14795</name>
</gene>
<keyword evidence="1" id="KW-0378">Hydrolase</keyword>
<accession>A0A095VBI7</accession>
<keyword evidence="4" id="KW-1185">Reference proteome</keyword>
<organism evidence="3 4">
    <name type="scientific">Tatumella morbirosei</name>
    <dbReference type="NCBI Taxonomy" id="642227"/>
    <lineage>
        <taxon>Bacteria</taxon>
        <taxon>Pseudomonadati</taxon>
        <taxon>Pseudomonadota</taxon>
        <taxon>Gammaproteobacteria</taxon>
        <taxon>Enterobacterales</taxon>
        <taxon>Erwiniaceae</taxon>
        <taxon>Tatumella</taxon>
    </lineage>
</organism>
<evidence type="ECO:0000313" key="3">
    <source>
        <dbReference type="EMBL" id="KGD72055.1"/>
    </source>
</evidence>
<protein>
    <submittedName>
        <fullName evidence="3">Isochorismatase</fullName>
    </submittedName>
</protein>
<feature type="domain" description="Isochorismatase-like" evidence="2">
    <location>
        <begin position="26"/>
        <end position="203"/>
    </location>
</feature>
<dbReference type="EMBL" id="JPKR02000003">
    <property type="protein sequence ID" value="KGD72055.1"/>
    <property type="molecule type" value="Genomic_DNA"/>
</dbReference>
<dbReference type="OrthoDB" id="5360912at2"/>